<protein>
    <submittedName>
        <fullName evidence="1">Uncharacterized protein</fullName>
    </submittedName>
</protein>
<reference evidence="1" key="2">
    <citation type="journal article" date="2015" name="Fish Shellfish Immunol.">
        <title>Early steps in the European eel (Anguilla anguilla)-Vibrio vulnificus interaction in the gills: Role of the RtxA13 toxin.</title>
        <authorList>
            <person name="Callol A."/>
            <person name="Pajuelo D."/>
            <person name="Ebbesson L."/>
            <person name="Teles M."/>
            <person name="MacKenzie S."/>
            <person name="Amaro C."/>
        </authorList>
    </citation>
    <scope>NUCLEOTIDE SEQUENCE</scope>
</reference>
<dbReference type="AlphaFoldDB" id="A0A0E9PDE7"/>
<name>A0A0E9PDE7_ANGAN</name>
<organism evidence="1">
    <name type="scientific">Anguilla anguilla</name>
    <name type="common">European freshwater eel</name>
    <name type="synonym">Muraena anguilla</name>
    <dbReference type="NCBI Taxonomy" id="7936"/>
    <lineage>
        <taxon>Eukaryota</taxon>
        <taxon>Metazoa</taxon>
        <taxon>Chordata</taxon>
        <taxon>Craniata</taxon>
        <taxon>Vertebrata</taxon>
        <taxon>Euteleostomi</taxon>
        <taxon>Actinopterygii</taxon>
        <taxon>Neopterygii</taxon>
        <taxon>Teleostei</taxon>
        <taxon>Anguilliformes</taxon>
        <taxon>Anguillidae</taxon>
        <taxon>Anguilla</taxon>
    </lineage>
</organism>
<sequence>MTCLESFYWVSTRIHQKCVYCSWASLEIS</sequence>
<evidence type="ECO:0000313" key="1">
    <source>
        <dbReference type="EMBL" id="JAH02287.1"/>
    </source>
</evidence>
<proteinExistence type="predicted"/>
<reference evidence="1" key="1">
    <citation type="submission" date="2014-11" db="EMBL/GenBank/DDBJ databases">
        <authorList>
            <person name="Amaro Gonzalez C."/>
        </authorList>
    </citation>
    <scope>NUCLEOTIDE SEQUENCE</scope>
</reference>
<accession>A0A0E9PDE7</accession>
<dbReference type="EMBL" id="GBXM01106290">
    <property type="protein sequence ID" value="JAH02287.1"/>
    <property type="molecule type" value="Transcribed_RNA"/>
</dbReference>